<proteinExistence type="predicted"/>
<keyword evidence="1" id="KW-0812">Transmembrane</keyword>
<name>A0A381PAN6_9ZZZZ</name>
<dbReference type="EMBL" id="UINC01000928">
    <property type="protein sequence ID" value="SUZ64045.1"/>
    <property type="molecule type" value="Genomic_DNA"/>
</dbReference>
<gene>
    <name evidence="2" type="ORF">METZ01_LOCUS16899</name>
</gene>
<dbReference type="SUPFAM" id="SSF48452">
    <property type="entry name" value="TPR-like"/>
    <property type="match status" value="1"/>
</dbReference>
<accession>A0A381PAN6</accession>
<sequence>MLRSLDDLDREYVLGELSDQEYDTLRDDYIRRTAAVVRALNKLEPLEARSAISGRVWWWMIIILFVGALLGLGVAQFSGLRSPGETISGQIDQSPRNRLSNAQSLFFAGDLEAARATVEEILRDSPAFTGALVLSAQLHERAGDPLPAIRQLDQVLKQAPGHVDALTLRGWILVRIDNQVLQQEGIHNLDKAVSLQPDGFDPYVFRGFVAREIQGDLELAIRMYELALDRDPPPEMAIQLKEIVREMKSDPALGE</sequence>
<protein>
    <submittedName>
        <fullName evidence="2">Uncharacterized protein</fullName>
    </submittedName>
</protein>
<dbReference type="Pfam" id="PF14559">
    <property type="entry name" value="TPR_19"/>
    <property type="match status" value="1"/>
</dbReference>
<feature type="transmembrane region" description="Helical" evidence="1">
    <location>
        <begin position="56"/>
        <end position="75"/>
    </location>
</feature>
<keyword evidence="1" id="KW-0472">Membrane</keyword>
<evidence type="ECO:0000256" key="1">
    <source>
        <dbReference type="SAM" id="Phobius"/>
    </source>
</evidence>
<dbReference type="InterPro" id="IPR011990">
    <property type="entry name" value="TPR-like_helical_dom_sf"/>
</dbReference>
<dbReference type="AlphaFoldDB" id="A0A381PAN6"/>
<evidence type="ECO:0000313" key="2">
    <source>
        <dbReference type="EMBL" id="SUZ64045.1"/>
    </source>
</evidence>
<keyword evidence="1" id="KW-1133">Transmembrane helix</keyword>
<organism evidence="2">
    <name type="scientific">marine metagenome</name>
    <dbReference type="NCBI Taxonomy" id="408172"/>
    <lineage>
        <taxon>unclassified sequences</taxon>
        <taxon>metagenomes</taxon>
        <taxon>ecological metagenomes</taxon>
    </lineage>
</organism>
<dbReference type="Gene3D" id="1.25.40.10">
    <property type="entry name" value="Tetratricopeptide repeat domain"/>
    <property type="match status" value="1"/>
</dbReference>
<reference evidence="2" key="1">
    <citation type="submission" date="2018-05" db="EMBL/GenBank/DDBJ databases">
        <authorList>
            <person name="Lanie J.A."/>
            <person name="Ng W.-L."/>
            <person name="Kazmierczak K.M."/>
            <person name="Andrzejewski T.M."/>
            <person name="Davidsen T.M."/>
            <person name="Wayne K.J."/>
            <person name="Tettelin H."/>
            <person name="Glass J.I."/>
            <person name="Rusch D."/>
            <person name="Podicherti R."/>
            <person name="Tsui H.-C.T."/>
            <person name="Winkler M.E."/>
        </authorList>
    </citation>
    <scope>NUCLEOTIDE SEQUENCE</scope>
</reference>